<dbReference type="InterPro" id="IPR035959">
    <property type="entry name" value="RutC-like_sf"/>
</dbReference>
<name>A0A3A2ZY55_9EURO</name>
<evidence type="ECO:0000256" key="1">
    <source>
        <dbReference type="ARBA" id="ARBA00010552"/>
    </source>
</evidence>
<dbReference type="PANTHER" id="PTHR11803:SF58">
    <property type="entry name" value="PROTEIN HMF1-RELATED"/>
    <property type="match status" value="1"/>
</dbReference>
<protein>
    <submittedName>
        <fullName evidence="2">Endoribonuclease L-PSP</fullName>
    </submittedName>
</protein>
<evidence type="ECO:0000313" key="3">
    <source>
        <dbReference type="Proteomes" id="UP000266188"/>
    </source>
</evidence>
<comment type="caution">
    <text evidence="2">The sequence shown here is derived from an EMBL/GenBank/DDBJ whole genome shotgun (WGS) entry which is preliminary data.</text>
</comment>
<dbReference type="Gene3D" id="3.30.1330.40">
    <property type="entry name" value="RutC-like"/>
    <property type="match status" value="1"/>
</dbReference>
<accession>A0A3A2ZY55</accession>
<proteinExistence type="inferred from homology"/>
<reference evidence="3" key="1">
    <citation type="submission" date="2017-02" db="EMBL/GenBank/DDBJ databases">
        <authorList>
            <person name="Tafer H."/>
            <person name="Lopandic K."/>
        </authorList>
    </citation>
    <scope>NUCLEOTIDE SEQUENCE [LARGE SCALE GENOMIC DNA]</scope>
    <source>
        <strain evidence="3">CBS 366.77</strain>
    </source>
</reference>
<sequence>MSFKIIDPPTIHESAKTYSHVQATKISPTCTLVTIAGQVGLDKKTGQIPSSVAEQIQVALQNLNECLKAVGATPANLINLTHYVVNLDPNDKSRSDLVVKFLDGHRPPGTLVGVSALAHPSLLYEVQATAIVHSG</sequence>
<dbReference type="EMBL" id="MVGC01000006">
    <property type="protein sequence ID" value="RJE27253.1"/>
    <property type="molecule type" value="Genomic_DNA"/>
</dbReference>
<dbReference type="Proteomes" id="UP000266188">
    <property type="component" value="Unassembled WGS sequence"/>
</dbReference>
<evidence type="ECO:0000313" key="2">
    <source>
        <dbReference type="EMBL" id="RJE27253.1"/>
    </source>
</evidence>
<organism evidence="2 3">
    <name type="scientific">Aspergillus sclerotialis</name>
    <dbReference type="NCBI Taxonomy" id="2070753"/>
    <lineage>
        <taxon>Eukaryota</taxon>
        <taxon>Fungi</taxon>
        <taxon>Dikarya</taxon>
        <taxon>Ascomycota</taxon>
        <taxon>Pezizomycotina</taxon>
        <taxon>Eurotiomycetes</taxon>
        <taxon>Eurotiomycetidae</taxon>
        <taxon>Eurotiales</taxon>
        <taxon>Aspergillaceae</taxon>
        <taxon>Aspergillus</taxon>
        <taxon>Aspergillus subgen. Polypaecilum</taxon>
    </lineage>
</organism>
<dbReference type="SUPFAM" id="SSF55298">
    <property type="entry name" value="YjgF-like"/>
    <property type="match status" value="1"/>
</dbReference>
<dbReference type="AlphaFoldDB" id="A0A3A2ZY55"/>
<keyword evidence="3" id="KW-1185">Reference proteome</keyword>
<gene>
    <name evidence="2" type="ORF">PHISCL_00384</name>
</gene>
<comment type="similarity">
    <text evidence="1">Belongs to the RutC family.</text>
</comment>
<dbReference type="PANTHER" id="PTHR11803">
    <property type="entry name" value="2-IMINOBUTANOATE/2-IMINOPROPANOATE DEAMINASE RIDA"/>
    <property type="match status" value="1"/>
</dbReference>
<dbReference type="GO" id="GO:0005829">
    <property type="term" value="C:cytosol"/>
    <property type="evidence" value="ECO:0007669"/>
    <property type="project" value="TreeGrafter"/>
</dbReference>
<dbReference type="InterPro" id="IPR006175">
    <property type="entry name" value="YjgF/YER057c/UK114"/>
</dbReference>
<dbReference type="STRING" id="2070753.A0A3A2ZY55"/>
<dbReference type="GO" id="GO:0019239">
    <property type="term" value="F:deaminase activity"/>
    <property type="evidence" value="ECO:0007669"/>
    <property type="project" value="TreeGrafter"/>
</dbReference>
<dbReference type="OrthoDB" id="309640at2759"/>
<dbReference type="Pfam" id="PF01042">
    <property type="entry name" value="Ribonuc_L-PSP"/>
    <property type="match status" value="1"/>
</dbReference>